<dbReference type="GO" id="GO:0030627">
    <property type="term" value="F:pre-mRNA 5'-splice site binding"/>
    <property type="evidence" value="ECO:0007669"/>
    <property type="project" value="TreeGrafter"/>
</dbReference>
<dbReference type="EMBL" id="VIEB01000006">
    <property type="protein sequence ID" value="TQE14014.1"/>
    <property type="molecule type" value="Genomic_DNA"/>
</dbReference>
<keyword evidence="2" id="KW-0507">mRNA processing</keyword>
<proteinExistence type="predicted"/>
<dbReference type="Proteomes" id="UP000315295">
    <property type="component" value="Unassembled WGS sequence"/>
</dbReference>
<feature type="transmembrane region" description="Helical" evidence="6">
    <location>
        <begin position="89"/>
        <end position="112"/>
    </location>
</feature>
<dbReference type="PANTHER" id="PTHR17204:SF5">
    <property type="entry name" value="PRE-MRNA-PROCESSING FACTOR 39"/>
    <property type="match status" value="1"/>
</dbReference>
<dbReference type="GO" id="GO:0005685">
    <property type="term" value="C:U1 snRNP"/>
    <property type="evidence" value="ECO:0007669"/>
    <property type="project" value="TreeGrafter"/>
</dbReference>
<dbReference type="Pfam" id="PF23241">
    <property type="entry name" value="HAT_PRP39_C"/>
    <property type="match status" value="1"/>
</dbReference>
<evidence type="ECO:0000256" key="4">
    <source>
        <dbReference type="ARBA" id="ARBA00023187"/>
    </source>
</evidence>
<evidence type="ECO:0000256" key="3">
    <source>
        <dbReference type="ARBA" id="ARBA00022737"/>
    </source>
</evidence>
<keyword evidence="4" id="KW-0508">mRNA splicing</keyword>
<keyword evidence="3" id="KW-0677">Repeat</keyword>
<keyword evidence="6" id="KW-0472">Membrane</keyword>
<dbReference type="GO" id="GO:0071004">
    <property type="term" value="C:U2-type prespliceosome"/>
    <property type="evidence" value="ECO:0007669"/>
    <property type="project" value="TreeGrafter"/>
</dbReference>
<evidence type="ECO:0000313" key="8">
    <source>
        <dbReference type="Proteomes" id="UP000315295"/>
    </source>
</evidence>
<dbReference type="GO" id="GO:0000395">
    <property type="term" value="P:mRNA 5'-splice site recognition"/>
    <property type="evidence" value="ECO:0007669"/>
    <property type="project" value="TreeGrafter"/>
</dbReference>
<sequence>MRGPNVVKLYERCLIACANYPEYWIRYALCMEASGSMDIANNALARATQRQPEIHLFAARSKEQSGDKPGVPAAYQLAHSKFPSEIHRLFFVFPFICMCMCFSSKLSLTFFFSQQSE</sequence>
<dbReference type="GO" id="GO:0000243">
    <property type="term" value="C:commitment complex"/>
    <property type="evidence" value="ECO:0007669"/>
    <property type="project" value="TreeGrafter"/>
</dbReference>
<dbReference type="STRING" id="106549.A0A540NSK0"/>
<comment type="caution">
    <text evidence="7">The sequence shown here is derived from an EMBL/GenBank/DDBJ whole genome shotgun (WGS) entry which is preliminary data.</text>
</comment>
<accession>A0A540NSK0</accession>
<protein>
    <recommendedName>
        <fullName evidence="9">Suppressor of forked domain-containing protein</fullName>
    </recommendedName>
</protein>
<reference evidence="7 8" key="1">
    <citation type="journal article" date="2019" name="G3 (Bethesda)">
        <title>Sequencing of a Wild Apple (Malus baccata) Genome Unravels the Differences Between Cultivated and Wild Apple Species Regarding Disease Resistance and Cold Tolerance.</title>
        <authorList>
            <person name="Chen X."/>
        </authorList>
    </citation>
    <scope>NUCLEOTIDE SEQUENCE [LARGE SCALE GENOMIC DNA]</scope>
    <source>
        <strain evidence="8">cv. Shandingzi</strain>
        <tissue evidence="7">Leaves</tissue>
    </source>
</reference>
<dbReference type="Gene3D" id="1.25.40.10">
    <property type="entry name" value="Tetratricopeptide repeat domain"/>
    <property type="match status" value="1"/>
</dbReference>
<dbReference type="SUPFAM" id="SSF48452">
    <property type="entry name" value="TPR-like"/>
    <property type="match status" value="1"/>
</dbReference>
<dbReference type="AlphaFoldDB" id="A0A540NSK0"/>
<evidence type="ECO:0000313" key="7">
    <source>
        <dbReference type="EMBL" id="TQE14014.1"/>
    </source>
</evidence>
<keyword evidence="5" id="KW-0539">Nucleus</keyword>
<evidence type="ECO:0000256" key="6">
    <source>
        <dbReference type="SAM" id="Phobius"/>
    </source>
</evidence>
<gene>
    <name evidence="7" type="ORF">C1H46_000308</name>
</gene>
<evidence type="ECO:0000256" key="1">
    <source>
        <dbReference type="ARBA" id="ARBA00004123"/>
    </source>
</evidence>
<keyword evidence="6" id="KW-1133">Transmembrane helix</keyword>
<evidence type="ECO:0000256" key="5">
    <source>
        <dbReference type="ARBA" id="ARBA00023242"/>
    </source>
</evidence>
<keyword evidence="6" id="KW-0812">Transmembrane</keyword>
<dbReference type="InterPro" id="IPR011990">
    <property type="entry name" value="TPR-like_helical_dom_sf"/>
</dbReference>
<comment type="subcellular location">
    <subcellularLocation>
        <location evidence="1">Nucleus</location>
    </subcellularLocation>
</comment>
<evidence type="ECO:0000256" key="2">
    <source>
        <dbReference type="ARBA" id="ARBA00022664"/>
    </source>
</evidence>
<dbReference type="InterPro" id="IPR059164">
    <property type="entry name" value="HAT_PRP39_C"/>
</dbReference>
<keyword evidence="8" id="KW-1185">Reference proteome</keyword>
<evidence type="ECO:0008006" key="9">
    <source>
        <dbReference type="Google" id="ProtNLM"/>
    </source>
</evidence>
<organism evidence="7 8">
    <name type="scientific">Malus baccata</name>
    <name type="common">Siberian crab apple</name>
    <name type="synonym">Pyrus baccata</name>
    <dbReference type="NCBI Taxonomy" id="106549"/>
    <lineage>
        <taxon>Eukaryota</taxon>
        <taxon>Viridiplantae</taxon>
        <taxon>Streptophyta</taxon>
        <taxon>Embryophyta</taxon>
        <taxon>Tracheophyta</taxon>
        <taxon>Spermatophyta</taxon>
        <taxon>Magnoliopsida</taxon>
        <taxon>eudicotyledons</taxon>
        <taxon>Gunneridae</taxon>
        <taxon>Pentapetalae</taxon>
        <taxon>rosids</taxon>
        <taxon>fabids</taxon>
        <taxon>Rosales</taxon>
        <taxon>Rosaceae</taxon>
        <taxon>Amygdaloideae</taxon>
        <taxon>Maleae</taxon>
        <taxon>Malus</taxon>
    </lineage>
</organism>
<dbReference type="PANTHER" id="PTHR17204">
    <property type="entry name" value="PRE-MRNA PROCESSING PROTEIN PRP39-RELATED"/>
    <property type="match status" value="1"/>
</dbReference>
<name>A0A540NSK0_MALBA</name>